<feature type="domain" description="Helix-turn-helix" evidence="1">
    <location>
        <begin position="6"/>
        <end position="51"/>
    </location>
</feature>
<dbReference type="SUPFAM" id="SSF46955">
    <property type="entry name" value="Putative DNA-binding domain"/>
    <property type="match status" value="1"/>
</dbReference>
<organism evidence="2 3">
    <name type="scientific">Clostridium ljungdahlii</name>
    <dbReference type="NCBI Taxonomy" id="1538"/>
    <lineage>
        <taxon>Bacteria</taxon>
        <taxon>Bacillati</taxon>
        <taxon>Bacillota</taxon>
        <taxon>Clostridia</taxon>
        <taxon>Eubacteriales</taxon>
        <taxon>Clostridiaceae</taxon>
        <taxon>Clostridium</taxon>
    </lineage>
</organism>
<dbReference type="EMBL" id="LITT01000011">
    <property type="protein sequence ID" value="OAA90313.1"/>
    <property type="molecule type" value="Genomic_DNA"/>
</dbReference>
<reference evidence="2 3" key="1">
    <citation type="journal article" date="2015" name="Biotechnol. Bioeng.">
        <title>Genome sequence and phenotypic characterization of Caulobacter segnis.</title>
        <authorList>
            <person name="Patel S."/>
            <person name="Fletcher B."/>
            <person name="Scott D.C."/>
            <person name="Ely B."/>
        </authorList>
    </citation>
    <scope>NUCLEOTIDE SEQUENCE [LARGE SCALE GENOMIC DNA]</scope>
    <source>
        <strain evidence="2 3">ERI-2</strain>
    </source>
</reference>
<gene>
    <name evidence="2" type="ORF">WY13_01216</name>
</gene>
<dbReference type="InterPro" id="IPR010093">
    <property type="entry name" value="SinI_DNA-bd"/>
</dbReference>
<evidence type="ECO:0000313" key="3">
    <source>
        <dbReference type="Proteomes" id="UP000077407"/>
    </source>
</evidence>
<dbReference type="OrthoDB" id="26294at2"/>
<comment type="caution">
    <text evidence="2">The sequence shown here is derived from an EMBL/GenBank/DDBJ whole genome shotgun (WGS) entry which is preliminary data.</text>
</comment>
<dbReference type="Pfam" id="PF12728">
    <property type="entry name" value="HTH_17"/>
    <property type="match status" value="1"/>
</dbReference>
<evidence type="ECO:0000259" key="1">
    <source>
        <dbReference type="Pfam" id="PF12728"/>
    </source>
</evidence>
<name>A0A170NJW3_9CLOT</name>
<dbReference type="InterPro" id="IPR041657">
    <property type="entry name" value="HTH_17"/>
</dbReference>
<accession>A0A170NJW3</accession>
<dbReference type="NCBIfam" id="TIGR01764">
    <property type="entry name" value="excise"/>
    <property type="match status" value="1"/>
</dbReference>
<dbReference type="AlphaFoldDB" id="A0A170NJW3"/>
<evidence type="ECO:0000313" key="2">
    <source>
        <dbReference type="EMBL" id="OAA90313.1"/>
    </source>
</evidence>
<protein>
    <submittedName>
        <fullName evidence="2">Helix-turn-helix domain protein</fullName>
    </submittedName>
</protein>
<sequence>MNNEILNLEQAIKFLGVSEKTLIKLLREEHIPARKIGREWRFSKEALINWVACGDSINYINKNEMYSITKDIPGSSTALFSDISQALSTLKEGDRNIKCILDDIDKDIVIPENAVLRISYKQQRDIEKLQFKIFWNLREDYKLEPTQKEIPSY</sequence>
<dbReference type="RefSeq" id="WP_063554774.1">
    <property type="nucleotide sequence ID" value="NZ_LITT01000011.1"/>
</dbReference>
<dbReference type="Proteomes" id="UP000077407">
    <property type="component" value="Unassembled WGS sequence"/>
</dbReference>
<dbReference type="PATRIC" id="fig|1538.10.peg.117"/>
<proteinExistence type="predicted"/>
<dbReference type="GO" id="GO:0003677">
    <property type="term" value="F:DNA binding"/>
    <property type="evidence" value="ECO:0007669"/>
    <property type="project" value="InterPro"/>
</dbReference>
<dbReference type="InterPro" id="IPR009061">
    <property type="entry name" value="DNA-bd_dom_put_sf"/>
</dbReference>